<feature type="site" description="Important for tRNA non-discrimination" evidence="8">
    <location>
        <position position="82"/>
    </location>
</feature>
<gene>
    <name evidence="8 10" type="primary">aspS</name>
    <name evidence="10" type="ORF">J7E47_05335</name>
</gene>
<comment type="function">
    <text evidence="8">Aspartyl-tRNA synthetase with relaxed tRNA specificity since it is able to aspartylate not only its cognate tRNA(Asp) but also tRNA(Asn). Reaction proceeds in two steps: L-aspartate is first activated by ATP to form Asp-AMP and then transferred to the acceptor end of tRNA(Asp/Asn).</text>
</comment>
<dbReference type="CDD" id="cd04317">
    <property type="entry name" value="EcAspRS_like_N"/>
    <property type="match status" value="1"/>
</dbReference>
<evidence type="ECO:0000256" key="7">
    <source>
        <dbReference type="ARBA" id="ARBA00023146"/>
    </source>
</evidence>
<keyword evidence="4 8" id="KW-0547">Nucleotide-binding</keyword>
<feature type="domain" description="Aminoacyl-transfer RNA synthetases class-II family profile" evidence="9">
    <location>
        <begin position="141"/>
        <end position="556"/>
    </location>
</feature>
<dbReference type="InterPro" id="IPR047089">
    <property type="entry name" value="Asp-tRNA-ligase_1_N"/>
</dbReference>
<evidence type="ECO:0000313" key="10">
    <source>
        <dbReference type="EMBL" id="MBT2328133.1"/>
    </source>
</evidence>
<sequence>MMRSHYCGQLNESLEGQEVTLCGWVHRRRDHGGVIFLDIRDREGLAQVVFDPDRAETFAAADRVRSEYVVKITGKVRLRPAGAGNANMASGMIEVLGYELEVLNEAETPPFPLNEYSDVGEETRLRYRFIDLRRPEMAEKLRLRSRMTTSIRRYLDENGFLDVETPILTRATPEGARDYLVPSRTHPGSFFALPQSPQLFKQLLMVAGFDRYYQIAKCFRDEDLRADRQPEFTQIDIETSFLDEKDIMGLTEGMIRNLFKEVLGLEFGEFPHMTWEEAMRRYGSDKPDLRIPLELVDVADQLKEVEFKVFSGPANDPKCRIAALRVPGGASMPRKQIDDYTKFVGIYGAKGLAYIKVNERAAGVDGLQSPIVKNIPEVNLNVILDRVGAVDGDIVFFGADKAKIVSEALGALRIKLGHDLALLTREWAPLWVVDFPMFEENDDGSFTALHHPFTAPKCSPQELEANPATALSRAYDMVLNGTELGGGSIRIHRKEMQQAVFRLLGISEAEQEEKFGFLLDALKYGAPPHGGLAFGLDRLVMLMTGAQSIREVIAFPKTQSAACVMTQAPGLVDNKALRELHIRLREQPKAE</sequence>
<feature type="region of interest" description="Aspartate" evidence="8">
    <location>
        <begin position="198"/>
        <end position="201"/>
    </location>
</feature>
<dbReference type="PROSITE" id="PS50862">
    <property type="entry name" value="AA_TRNA_LIGASE_II"/>
    <property type="match status" value="1"/>
</dbReference>
<dbReference type="SUPFAM" id="SSF55681">
    <property type="entry name" value="Class II aaRS and biotin synthetases"/>
    <property type="match status" value="1"/>
</dbReference>
<evidence type="ECO:0000313" key="11">
    <source>
        <dbReference type="Proteomes" id="UP000692896"/>
    </source>
</evidence>
<comment type="similarity">
    <text evidence="1 8">Belongs to the class-II aminoacyl-tRNA synthetase family. Type 1 subfamily.</text>
</comment>
<evidence type="ECO:0000256" key="4">
    <source>
        <dbReference type="ARBA" id="ARBA00022741"/>
    </source>
</evidence>
<dbReference type="EMBL" id="JAGGOB010000009">
    <property type="protein sequence ID" value="MBT2328133.1"/>
    <property type="molecule type" value="Genomic_DNA"/>
</dbReference>
<comment type="caution">
    <text evidence="10">The sequence shown here is derived from an EMBL/GenBank/DDBJ whole genome shotgun (WGS) entry which is preliminary data.</text>
</comment>
<reference evidence="10" key="1">
    <citation type="submission" date="2021-03" db="EMBL/GenBank/DDBJ databases">
        <title>Genomic analysis provides insights into the functional capacity of soil bacteria communities inhabiting an altitudinal gradient in the Atacama Desert.</title>
        <authorList>
            <person name="Gonzalez M."/>
            <person name="Maldonado J."/>
            <person name="Maza F."/>
            <person name="Hodar C."/>
            <person name="Cortes M."/>
            <person name="Palma R."/>
            <person name="Andreani C."/>
            <person name="Gaete A."/>
            <person name="Vasquez-Dean J."/>
            <person name="Acuna V."/>
            <person name="Aguado M."/>
            <person name="Mandakovic D."/>
            <person name="Latorre M."/>
            <person name="Orellana A."/>
            <person name="Gutierrez R."/>
            <person name="Montecino M."/>
            <person name="Allende M."/>
            <person name="Maass A."/>
            <person name="Cambiazo V."/>
        </authorList>
    </citation>
    <scope>NUCLEOTIDE SEQUENCE</scope>
    <source>
        <strain evidence="10">ISL-25</strain>
    </source>
</reference>
<dbReference type="NCBIfam" id="NF001750">
    <property type="entry name" value="PRK00476.1"/>
    <property type="match status" value="1"/>
</dbReference>
<keyword evidence="6 8" id="KW-0648">Protein biosynthesis</keyword>
<dbReference type="InterPro" id="IPR047090">
    <property type="entry name" value="AspRS_core"/>
</dbReference>
<feature type="binding site" evidence="8">
    <location>
        <position position="220"/>
    </location>
    <ligand>
        <name>L-aspartate</name>
        <dbReference type="ChEBI" id="CHEBI:29991"/>
    </ligand>
</feature>
<dbReference type="Pfam" id="PF00152">
    <property type="entry name" value="tRNA-synt_2"/>
    <property type="match status" value="1"/>
</dbReference>
<feature type="binding site" evidence="8">
    <location>
        <position position="174"/>
    </location>
    <ligand>
        <name>L-aspartate</name>
        <dbReference type="ChEBI" id="CHEBI:29991"/>
    </ligand>
</feature>
<organism evidence="10 11">
    <name type="scientific">Pseudomonas fluorescens</name>
    <dbReference type="NCBI Taxonomy" id="294"/>
    <lineage>
        <taxon>Bacteria</taxon>
        <taxon>Pseudomonadati</taxon>
        <taxon>Pseudomonadota</taxon>
        <taxon>Gammaproteobacteria</taxon>
        <taxon>Pseudomonadales</taxon>
        <taxon>Pseudomonadaceae</taxon>
        <taxon>Pseudomonas</taxon>
    </lineage>
</organism>
<dbReference type="InterPro" id="IPR029351">
    <property type="entry name" value="GAD_dom"/>
</dbReference>
<feature type="binding site" evidence="8">
    <location>
        <begin position="220"/>
        <end position="222"/>
    </location>
    <ligand>
        <name>ATP</name>
        <dbReference type="ChEBI" id="CHEBI:30616"/>
    </ligand>
</feature>
<dbReference type="PRINTS" id="PR01042">
    <property type="entry name" value="TRNASYNTHASP"/>
</dbReference>
<feature type="binding site" evidence="8">
    <location>
        <position position="490"/>
    </location>
    <ligand>
        <name>L-aspartate</name>
        <dbReference type="ChEBI" id="CHEBI:29991"/>
    </ligand>
</feature>
<feature type="binding site" evidence="8">
    <location>
        <begin position="535"/>
        <end position="538"/>
    </location>
    <ligand>
        <name>ATP</name>
        <dbReference type="ChEBI" id="CHEBI:30616"/>
    </ligand>
</feature>
<evidence type="ECO:0000259" key="9">
    <source>
        <dbReference type="PROSITE" id="PS50862"/>
    </source>
</evidence>
<dbReference type="GO" id="GO:0050560">
    <property type="term" value="F:aspartate-tRNA(Asn) ligase activity"/>
    <property type="evidence" value="ECO:0007669"/>
    <property type="project" value="UniProtKB-EC"/>
</dbReference>
<name>A0A944DHS2_PSEFL</name>
<accession>A0A944DHS2</accession>
<dbReference type="GO" id="GO:0005737">
    <property type="term" value="C:cytoplasm"/>
    <property type="evidence" value="ECO:0007669"/>
    <property type="project" value="UniProtKB-SubCell"/>
</dbReference>
<comment type="subcellular location">
    <subcellularLocation>
        <location evidence="8">Cytoplasm</location>
    </subcellularLocation>
</comment>
<dbReference type="GO" id="GO:0003676">
    <property type="term" value="F:nucleic acid binding"/>
    <property type="evidence" value="ECO:0007669"/>
    <property type="project" value="InterPro"/>
</dbReference>
<dbReference type="PANTHER" id="PTHR22594">
    <property type="entry name" value="ASPARTYL/LYSYL-TRNA SYNTHETASE"/>
    <property type="match status" value="1"/>
</dbReference>
<feature type="binding site" evidence="8">
    <location>
        <position position="483"/>
    </location>
    <ligand>
        <name>ATP</name>
        <dbReference type="ChEBI" id="CHEBI:30616"/>
    </ligand>
</feature>
<comment type="subunit">
    <text evidence="8">Homodimer.</text>
</comment>
<dbReference type="RefSeq" id="WP_214915141.1">
    <property type="nucleotide sequence ID" value="NZ_JAGGNX010000011.1"/>
</dbReference>
<dbReference type="GO" id="GO:0005524">
    <property type="term" value="F:ATP binding"/>
    <property type="evidence" value="ECO:0007669"/>
    <property type="project" value="UniProtKB-UniRule"/>
</dbReference>
<dbReference type="Proteomes" id="UP000692896">
    <property type="component" value="Unassembled WGS sequence"/>
</dbReference>
<dbReference type="Pfam" id="PF01336">
    <property type="entry name" value="tRNA_anti-codon"/>
    <property type="match status" value="1"/>
</dbReference>
<evidence type="ECO:0000256" key="2">
    <source>
        <dbReference type="ARBA" id="ARBA00022490"/>
    </source>
</evidence>
<dbReference type="AlphaFoldDB" id="A0A944DHS2"/>
<evidence type="ECO:0000256" key="3">
    <source>
        <dbReference type="ARBA" id="ARBA00022598"/>
    </source>
</evidence>
<dbReference type="EC" id="6.1.1.23" evidence="8"/>
<dbReference type="GO" id="GO:0006422">
    <property type="term" value="P:aspartyl-tRNA aminoacylation"/>
    <property type="evidence" value="ECO:0007669"/>
    <property type="project" value="UniProtKB-UniRule"/>
</dbReference>
<dbReference type="HAMAP" id="MF_00044">
    <property type="entry name" value="Asp_tRNA_synth_type1"/>
    <property type="match status" value="1"/>
</dbReference>
<feature type="binding site" evidence="8">
    <location>
        <position position="229"/>
    </location>
    <ligand>
        <name>ATP</name>
        <dbReference type="ChEBI" id="CHEBI:30616"/>
    </ligand>
</feature>
<dbReference type="InterPro" id="IPR004365">
    <property type="entry name" value="NA-bd_OB_tRNA"/>
</dbReference>
<evidence type="ECO:0000256" key="1">
    <source>
        <dbReference type="ARBA" id="ARBA00006303"/>
    </source>
</evidence>
<dbReference type="InterPro" id="IPR004364">
    <property type="entry name" value="Aa-tRNA-synt_II"/>
</dbReference>
<keyword evidence="3 8" id="KW-0436">Ligase</keyword>
<keyword evidence="2 8" id="KW-0963">Cytoplasm</keyword>
<comment type="catalytic activity">
    <reaction evidence="8">
        <text>tRNA(Asx) + L-aspartate + ATP = L-aspartyl-tRNA(Asx) + AMP + diphosphate</text>
        <dbReference type="Rhea" id="RHEA:18349"/>
        <dbReference type="Rhea" id="RHEA-COMP:9710"/>
        <dbReference type="Rhea" id="RHEA-COMP:9711"/>
        <dbReference type="ChEBI" id="CHEBI:29991"/>
        <dbReference type="ChEBI" id="CHEBI:30616"/>
        <dbReference type="ChEBI" id="CHEBI:33019"/>
        <dbReference type="ChEBI" id="CHEBI:78442"/>
        <dbReference type="ChEBI" id="CHEBI:78516"/>
        <dbReference type="ChEBI" id="CHEBI:456215"/>
        <dbReference type="EC" id="6.1.1.23"/>
    </reaction>
</comment>
<dbReference type="Pfam" id="PF02938">
    <property type="entry name" value="GAD"/>
    <property type="match status" value="1"/>
</dbReference>
<dbReference type="Gene3D" id="3.30.930.10">
    <property type="entry name" value="Bira Bifunctional Protein, Domain 2"/>
    <property type="match status" value="1"/>
</dbReference>
<dbReference type="GO" id="GO:0004815">
    <property type="term" value="F:aspartate-tRNA ligase activity"/>
    <property type="evidence" value="ECO:0007669"/>
    <property type="project" value="UniProtKB-UniRule"/>
</dbReference>
<dbReference type="PANTHER" id="PTHR22594:SF5">
    <property type="entry name" value="ASPARTATE--TRNA LIGASE, MITOCHONDRIAL"/>
    <property type="match status" value="1"/>
</dbReference>
<feature type="site" description="Important for tRNA non-discrimination" evidence="8">
    <location>
        <position position="31"/>
    </location>
</feature>
<evidence type="ECO:0000256" key="6">
    <source>
        <dbReference type="ARBA" id="ARBA00022917"/>
    </source>
</evidence>
<dbReference type="SUPFAM" id="SSF50249">
    <property type="entry name" value="Nucleic acid-binding proteins"/>
    <property type="match status" value="1"/>
</dbReference>
<dbReference type="InterPro" id="IPR004115">
    <property type="entry name" value="GAD-like_sf"/>
</dbReference>
<dbReference type="SUPFAM" id="SSF55261">
    <property type="entry name" value="GAD domain-like"/>
    <property type="match status" value="1"/>
</dbReference>
<keyword evidence="7 8" id="KW-0030">Aminoacyl-tRNA synthetase</keyword>
<protein>
    <recommendedName>
        <fullName evidence="8">Aspartate--tRNA(Asp/Asn) ligase</fullName>
        <ecNumber evidence="8">6.1.1.23</ecNumber>
    </recommendedName>
    <alternativeName>
        <fullName evidence="8">Aspartyl-tRNA synthetase</fullName>
        <shortName evidence="8">AspRS</shortName>
    </alternativeName>
    <alternativeName>
        <fullName evidence="8">Non-discriminating aspartyl-tRNA synthetase</fullName>
        <shortName evidence="8">ND-AspRS</shortName>
    </alternativeName>
</protein>
<dbReference type="InterPro" id="IPR006195">
    <property type="entry name" value="aa-tRNA-synth_II"/>
</dbReference>
<dbReference type="InterPro" id="IPR045864">
    <property type="entry name" value="aa-tRNA-synth_II/BPL/LPL"/>
</dbReference>
<dbReference type="InterPro" id="IPR012340">
    <property type="entry name" value="NA-bd_OB-fold"/>
</dbReference>
<keyword evidence="5 8" id="KW-0067">ATP-binding</keyword>
<dbReference type="InterPro" id="IPR002312">
    <property type="entry name" value="Asp/Asn-tRNA-synth_IIb"/>
</dbReference>
<evidence type="ECO:0000256" key="5">
    <source>
        <dbReference type="ARBA" id="ARBA00022840"/>
    </source>
</evidence>
<dbReference type="CDD" id="cd00777">
    <property type="entry name" value="AspRS_core"/>
    <property type="match status" value="1"/>
</dbReference>
<proteinExistence type="inferred from homology"/>
<dbReference type="Gene3D" id="3.30.1360.30">
    <property type="entry name" value="GAD-like domain"/>
    <property type="match status" value="1"/>
</dbReference>
<dbReference type="NCBIfam" id="TIGR00459">
    <property type="entry name" value="aspS_bact"/>
    <property type="match status" value="1"/>
</dbReference>
<dbReference type="InterPro" id="IPR004524">
    <property type="entry name" value="Asp-tRNA-ligase_1"/>
</dbReference>
<evidence type="ECO:0000256" key="8">
    <source>
        <dbReference type="HAMAP-Rule" id="MF_00044"/>
    </source>
</evidence>
<dbReference type="Gene3D" id="2.40.50.140">
    <property type="entry name" value="Nucleic acid-binding proteins"/>
    <property type="match status" value="1"/>
</dbReference>
<feature type="binding site" evidence="8">
    <location>
        <position position="450"/>
    </location>
    <ligand>
        <name>L-aspartate</name>
        <dbReference type="ChEBI" id="CHEBI:29991"/>
    </ligand>
</feature>